<dbReference type="EMBL" id="CAJNNV010009318">
    <property type="protein sequence ID" value="CAE8597245.1"/>
    <property type="molecule type" value="Genomic_DNA"/>
</dbReference>
<reference evidence="2" key="1">
    <citation type="submission" date="2021-02" db="EMBL/GenBank/DDBJ databases">
        <authorList>
            <person name="Dougan E. K."/>
            <person name="Rhodes N."/>
            <person name="Thang M."/>
            <person name="Chan C."/>
        </authorList>
    </citation>
    <scope>NUCLEOTIDE SEQUENCE</scope>
</reference>
<name>A0A813EEB0_POLGL</name>
<evidence type="ECO:0000313" key="3">
    <source>
        <dbReference type="Proteomes" id="UP000654075"/>
    </source>
</evidence>
<feature type="transmembrane region" description="Helical" evidence="1">
    <location>
        <begin position="7"/>
        <end position="29"/>
    </location>
</feature>
<gene>
    <name evidence="2" type="ORF">PGLA1383_LOCUS15694</name>
</gene>
<keyword evidence="1" id="KW-1133">Transmembrane helix</keyword>
<feature type="transmembrane region" description="Helical" evidence="1">
    <location>
        <begin position="49"/>
        <end position="75"/>
    </location>
</feature>
<evidence type="ECO:0000313" key="2">
    <source>
        <dbReference type="EMBL" id="CAE8597245.1"/>
    </source>
</evidence>
<evidence type="ECO:0000256" key="1">
    <source>
        <dbReference type="SAM" id="Phobius"/>
    </source>
</evidence>
<dbReference type="Proteomes" id="UP000654075">
    <property type="component" value="Unassembled WGS sequence"/>
</dbReference>
<sequence>MHGYITFLIPFDLVLWNWFFGLSAVFLFANCGTVGFDYEGWLVAPWPVQLVSLWQVMLMMIGLIFPAQASGLFLAKKGVAHKITDAIPTYGRPAWVAVPEWARNEKWLGSALTIPEMGLYKGIALMYLHKLNLKCLPSLLRQALKEDSISDFHLMYYDSGACSWSPERCEQYVRSLQARANFEEGECICISVSAFPRLGQPLEWKIIDAQAGVRAQGRLNVVMAEEVASLPSACEVVQPSNTLTTSFLGGA</sequence>
<dbReference type="AlphaFoldDB" id="A0A813EEB0"/>
<keyword evidence="3" id="KW-1185">Reference proteome</keyword>
<keyword evidence="1" id="KW-0812">Transmembrane</keyword>
<protein>
    <submittedName>
        <fullName evidence="2">Uncharacterized protein</fullName>
    </submittedName>
</protein>
<proteinExistence type="predicted"/>
<organism evidence="2 3">
    <name type="scientific">Polarella glacialis</name>
    <name type="common">Dinoflagellate</name>
    <dbReference type="NCBI Taxonomy" id="89957"/>
    <lineage>
        <taxon>Eukaryota</taxon>
        <taxon>Sar</taxon>
        <taxon>Alveolata</taxon>
        <taxon>Dinophyceae</taxon>
        <taxon>Suessiales</taxon>
        <taxon>Suessiaceae</taxon>
        <taxon>Polarella</taxon>
    </lineage>
</organism>
<keyword evidence="1" id="KW-0472">Membrane</keyword>
<accession>A0A813EEB0</accession>
<comment type="caution">
    <text evidence="2">The sequence shown here is derived from an EMBL/GenBank/DDBJ whole genome shotgun (WGS) entry which is preliminary data.</text>
</comment>